<evidence type="ECO:0000313" key="2">
    <source>
        <dbReference type="EMBL" id="NEY20050.1"/>
    </source>
</evidence>
<evidence type="ECO:0000313" key="3">
    <source>
        <dbReference type="Proteomes" id="UP000030588"/>
    </source>
</evidence>
<dbReference type="OrthoDB" id="2433584at2"/>
<dbReference type="EMBL" id="JRUN01000040">
    <property type="protein sequence ID" value="KHD84850.1"/>
    <property type="molecule type" value="Genomic_DNA"/>
</dbReference>
<evidence type="ECO:0000313" key="4">
    <source>
        <dbReference type="Proteomes" id="UP000476934"/>
    </source>
</evidence>
<dbReference type="RefSeq" id="WP_025726722.1">
    <property type="nucleotide sequence ID" value="NZ_JAAIWK010000012.1"/>
</dbReference>
<organism evidence="1 3">
    <name type="scientific">Heyndrickxia ginsengihumi</name>
    <dbReference type="NCBI Taxonomy" id="363870"/>
    <lineage>
        <taxon>Bacteria</taxon>
        <taxon>Bacillati</taxon>
        <taxon>Bacillota</taxon>
        <taxon>Bacilli</taxon>
        <taxon>Bacillales</taxon>
        <taxon>Bacillaceae</taxon>
        <taxon>Heyndrickxia</taxon>
    </lineage>
</organism>
<dbReference type="STRING" id="363870.NG54_13000"/>
<proteinExistence type="predicted"/>
<evidence type="ECO:0008006" key="5">
    <source>
        <dbReference type="Google" id="ProtNLM"/>
    </source>
</evidence>
<reference evidence="2 4" key="2">
    <citation type="submission" date="2020-02" db="EMBL/GenBank/DDBJ databases">
        <authorList>
            <person name="Feng H."/>
        </authorList>
    </citation>
    <scope>NUCLEOTIDE SEQUENCE [LARGE SCALE GENOMIC DNA]</scope>
    <source>
        <strain evidence="2 4">Gsoil 114</strain>
    </source>
</reference>
<dbReference type="AlphaFoldDB" id="A0A0A6V9L3"/>
<dbReference type="Proteomes" id="UP000030588">
    <property type="component" value="Unassembled WGS sequence"/>
</dbReference>
<dbReference type="Pfam" id="PF11079">
    <property type="entry name" value="YqhG"/>
    <property type="match status" value="1"/>
</dbReference>
<sequence>MLQEEIHQYLEQYFTTNGCEILENHPGYLKVQLTIDLDKELMNRPFYWTYLEKTGGTPNPMTLTLITDQEKAPQNTKGELIHFGAPRLNQIFQTTKKFARFVRLFEDVNTNGKQTSLFPWLGLNVKISYQCDLKKDVMRSFGLNLIHGKLVEDFQTKLEEKMLTPKIPDYCFTLTPLIKLGSGVKRIEQFLRNEFAQEDHGWAIEAMNRWNQDLALLDLFYEDMDEKPDSYNIEKEALKEQYEPKIIIELINGGVFYLKDTIV</sequence>
<keyword evidence="4" id="KW-1185">Reference proteome</keyword>
<evidence type="ECO:0000313" key="1">
    <source>
        <dbReference type="EMBL" id="KHD84850.1"/>
    </source>
</evidence>
<accession>A0A0A6V9L3</accession>
<reference evidence="1 3" key="1">
    <citation type="submission" date="2014-10" db="EMBL/GenBank/DDBJ databases">
        <title>Draft genome of phytase producing Bacillus ginsengihumi strain M2.11.</title>
        <authorList>
            <person name="Toymentseva A."/>
            <person name="Boulygina E.A."/>
            <person name="Kazakov S.V."/>
            <person name="Kayumov I."/>
            <person name="Suleimanova A.D."/>
            <person name="Mardanova A.M."/>
            <person name="Maria S.N."/>
            <person name="Sergey M.Y."/>
            <person name="Sharipova M.R."/>
        </authorList>
    </citation>
    <scope>NUCLEOTIDE SEQUENCE [LARGE SCALE GENOMIC DNA]</scope>
    <source>
        <strain evidence="1 3">M2.11</strain>
    </source>
</reference>
<name>A0A0A6V9L3_9BACI</name>
<comment type="caution">
    <text evidence="1">The sequence shown here is derived from an EMBL/GenBank/DDBJ whole genome shotgun (WGS) entry which is preliminary data.</text>
</comment>
<dbReference type="EMBL" id="JAAIWK010000012">
    <property type="protein sequence ID" value="NEY20050.1"/>
    <property type="molecule type" value="Genomic_DNA"/>
</dbReference>
<reference evidence="2 4" key="3">
    <citation type="submission" date="2020-03" db="EMBL/GenBank/DDBJ databases">
        <title>Bacillus aquiflavi sp. nov., isolated from yellow water of strong flavor Chinese baijiu in Yibin region of China.</title>
        <authorList>
            <person name="Xie J."/>
        </authorList>
    </citation>
    <scope>NUCLEOTIDE SEQUENCE [LARGE SCALE GENOMIC DNA]</scope>
    <source>
        <strain evidence="2 4">Gsoil 114</strain>
    </source>
</reference>
<protein>
    <recommendedName>
        <fullName evidence="5">YqhG family protein</fullName>
    </recommendedName>
</protein>
<dbReference type="Proteomes" id="UP000476934">
    <property type="component" value="Unassembled WGS sequence"/>
</dbReference>
<gene>
    <name evidence="2" type="ORF">G4D61_08730</name>
    <name evidence="1" type="ORF">NG54_13000</name>
</gene>
<dbReference type="InterPro" id="IPR024562">
    <property type="entry name" value="YqhG"/>
</dbReference>